<dbReference type="AlphaFoldDB" id="G0R639"/>
<dbReference type="Pfam" id="PF03133">
    <property type="entry name" value="TTL"/>
    <property type="match status" value="1"/>
</dbReference>
<dbReference type="InParanoid" id="G0R639"/>
<name>G0R639_ICHMU</name>
<dbReference type="InterPro" id="IPR004344">
    <property type="entry name" value="TTL/TTLL_fam"/>
</dbReference>
<sequence length="384" mass="46211">MGQNNQIIIYFKQNLLNKQANKNLHKAQIKLCHQAHQQIQIEKQKQIKKQQQIYQVYLILKISKKLQKQKNLNNQKKKDTKYNIIQEVCKNKFQWNISLNKNIQDWNIIWYDYYINDDKLRKMLPFQKINHFPGSYNLGKKNYLGKHLQKMNKIFPLEYDFFPKTWLLPFQYEELRIYMEKNKTKKPVIIVKPEANCQGKGIYLIQSIQKIRQEQHVVAQQYIQNPYLIDGLKFDFRVYALVKSVCPLKIFLYREGFARFATVKYQKPQKKNIKNMWMHLTNYAINKLNPEFIFNKEVLKDDFGHKRSFSSILKYLSEIGEDINKVLIQIKQIINKTMCSVQPYLSHLYKSSQLKEQNNCMCFEIFGFQQITKIIILINIFLKL</sequence>
<dbReference type="EMBL" id="GL984389">
    <property type="protein sequence ID" value="EGR27062.1"/>
    <property type="molecule type" value="Genomic_DNA"/>
</dbReference>
<dbReference type="GO" id="GO:0005524">
    <property type="term" value="F:ATP binding"/>
    <property type="evidence" value="ECO:0007669"/>
    <property type="project" value="UniProtKB-KW"/>
</dbReference>
<dbReference type="PANTHER" id="PTHR12241:SF147">
    <property type="entry name" value="TUBULIN POLYGLUTAMYLASE TTLL7"/>
    <property type="match status" value="1"/>
</dbReference>
<keyword evidence="5" id="KW-1185">Reference proteome</keyword>
<dbReference type="Proteomes" id="UP000008983">
    <property type="component" value="Unassembled WGS sequence"/>
</dbReference>
<keyword evidence="1 4" id="KW-0436">Ligase</keyword>
<dbReference type="GO" id="GO:0070740">
    <property type="term" value="F:tubulin-glutamic acid ligase activity"/>
    <property type="evidence" value="ECO:0007669"/>
    <property type="project" value="TreeGrafter"/>
</dbReference>
<protein>
    <submittedName>
        <fullName evidence="4">Tubulin-tyrosine ligase family protein, putative</fullName>
        <ecNumber evidence="4">6.3.2.25</ecNumber>
    </submittedName>
</protein>
<dbReference type="RefSeq" id="XP_004023946.1">
    <property type="nucleotide sequence ID" value="XM_004023897.1"/>
</dbReference>
<reference evidence="4 5" key="1">
    <citation type="submission" date="2011-07" db="EMBL/GenBank/DDBJ databases">
        <authorList>
            <person name="Coyne R."/>
            <person name="Brami D."/>
            <person name="Johnson J."/>
            <person name="Hostetler J."/>
            <person name="Hannick L."/>
            <person name="Clark T."/>
            <person name="Cassidy-Hanley D."/>
            <person name="Inman J."/>
        </authorList>
    </citation>
    <scope>NUCLEOTIDE SEQUENCE [LARGE SCALE GENOMIC DNA]</scope>
    <source>
        <strain evidence="4 5">G5</strain>
    </source>
</reference>
<dbReference type="eggNOG" id="KOG2158">
    <property type="taxonomic scope" value="Eukaryota"/>
</dbReference>
<dbReference type="GO" id="GO:0036064">
    <property type="term" value="C:ciliary basal body"/>
    <property type="evidence" value="ECO:0007669"/>
    <property type="project" value="TreeGrafter"/>
</dbReference>
<keyword evidence="3" id="KW-0067">ATP-binding</keyword>
<keyword evidence="2" id="KW-0547">Nucleotide-binding</keyword>
<dbReference type="OrthoDB" id="202825at2759"/>
<evidence type="ECO:0000256" key="3">
    <source>
        <dbReference type="ARBA" id="ARBA00022840"/>
    </source>
</evidence>
<evidence type="ECO:0000256" key="2">
    <source>
        <dbReference type="ARBA" id="ARBA00022741"/>
    </source>
</evidence>
<dbReference type="SUPFAM" id="SSF56059">
    <property type="entry name" value="Glutathione synthetase ATP-binding domain-like"/>
    <property type="match status" value="1"/>
</dbReference>
<gene>
    <name evidence="4" type="ORF">IMG5_202430</name>
</gene>
<dbReference type="PROSITE" id="PS51221">
    <property type="entry name" value="TTL"/>
    <property type="match status" value="1"/>
</dbReference>
<evidence type="ECO:0000313" key="5">
    <source>
        <dbReference type="Proteomes" id="UP000008983"/>
    </source>
</evidence>
<dbReference type="PANTHER" id="PTHR12241">
    <property type="entry name" value="TUBULIN POLYGLUTAMYLASE"/>
    <property type="match status" value="1"/>
</dbReference>
<dbReference type="GeneID" id="14903107"/>
<proteinExistence type="predicted"/>
<evidence type="ECO:0000313" key="4">
    <source>
        <dbReference type="EMBL" id="EGR27062.1"/>
    </source>
</evidence>
<dbReference type="EC" id="6.3.2.25" evidence="4"/>
<dbReference type="Gene3D" id="3.30.470.20">
    <property type="entry name" value="ATP-grasp fold, B domain"/>
    <property type="match status" value="1"/>
</dbReference>
<dbReference type="GO" id="GO:0015631">
    <property type="term" value="F:tubulin binding"/>
    <property type="evidence" value="ECO:0007669"/>
    <property type="project" value="TreeGrafter"/>
</dbReference>
<evidence type="ECO:0000256" key="1">
    <source>
        <dbReference type="ARBA" id="ARBA00022598"/>
    </source>
</evidence>
<dbReference type="OMA" id="WILPRER"/>
<dbReference type="GO" id="GO:0000226">
    <property type="term" value="P:microtubule cytoskeleton organization"/>
    <property type="evidence" value="ECO:0007669"/>
    <property type="project" value="TreeGrafter"/>
</dbReference>
<organism evidence="4 5">
    <name type="scientific">Ichthyophthirius multifiliis</name>
    <name type="common">White spot disease agent</name>
    <name type="synonym">Ich</name>
    <dbReference type="NCBI Taxonomy" id="5932"/>
    <lineage>
        <taxon>Eukaryota</taxon>
        <taxon>Sar</taxon>
        <taxon>Alveolata</taxon>
        <taxon>Ciliophora</taxon>
        <taxon>Intramacronucleata</taxon>
        <taxon>Oligohymenophorea</taxon>
        <taxon>Hymenostomatida</taxon>
        <taxon>Ophryoglenina</taxon>
        <taxon>Ichthyophthirius</taxon>
    </lineage>
</organism>
<accession>G0R639</accession>
<dbReference type="GO" id="GO:0004835">
    <property type="term" value="F:tubulin-tyrosine ligase activity"/>
    <property type="evidence" value="ECO:0007669"/>
    <property type="project" value="UniProtKB-EC"/>
</dbReference>